<dbReference type="SUPFAM" id="SSF88659">
    <property type="entry name" value="Sigma3 and sigma4 domains of RNA polymerase sigma factors"/>
    <property type="match status" value="1"/>
</dbReference>
<sequence length="209" mass="24094">MENEQVAEPAENPLRFKMANQGFLRRGGSARRGKVQSIEGILEDLERQSSIYKKIILTRIDKRYVDDVWGEARVRMAAYLRAGNIVDNPAAYMTKVCINCAYDELNKIKKRAEKLLGDDFSVLQSGALQGDESSLGYRTVKDVLDDVLTKRDHTAYVLRHVFHLNGREIAQAMGWSHDSVRQALRRAQKILDDPEVRRRFDYRPRNLEK</sequence>
<evidence type="ECO:0000256" key="3">
    <source>
        <dbReference type="ARBA" id="ARBA00023082"/>
    </source>
</evidence>
<dbReference type="Pfam" id="PF08281">
    <property type="entry name" value="Sigma70_r4_2"/>
    <property type="match status" value="1"/>
</dbReference>
<dbReference type="EMBL" id="BAAAZR010000014">
    <property type="protein sequence ID" value="GAA3821360.1"/>
    <property type="molecule type" value="Genomic_DNA"/>
</dbReference>
<comment type="caution">
    <text evidence="6">The sequence shown here is derived from an EMBL/GenBank/DDBJ whole genome shotgun (WGS) entry which is preliminary data.</text>
</comment>
<dbReference type="InterPro" id="IPR013249">
    <property type="entry name" value="RNA_pol_sigma70_r4_t2"/>
</dbReference>
<evidence type="ECO:0000256" key="1">
    <source>
        <dbReference type="ARBA" id="ARBA00010641"/>
    </source>
</evidence>
<organism evidence="6 7">
    <name type="scientific">Sphaerisporangium flaviroseum</name>
    <dbReference type="NCBI Taxonomy" id="509199"/>
    <lineage>
        <taxon>Bacteria</taxon>
        <taxon>Bacillati</taxon>
        <taxon>Actinomycetota</taxon>
        <taxon>Actinomycetes</taxon>
        <taxon>Streptosporangiales</taxon>
        <taxon>Streptosporangiaceae</taxon>
        <taxon>Sphaerisporangium</taxon>
    </lineage>
</organism>
<accession>A0ABP7ILM3</accession>
<keyword evidence="2" id="KW-0805">Transcription regulation</keyword>
<evidence type="ECO:0000256" key="2">
    <source>
        <dbReference type="ARBA" id="ARBA00023015"/>
    </source>
</evidence>
<name>A0ABP7ILM3_9ACTN</name>
<dbReference type="InterPro" id="IPR013324">
    <property type="entry name" value="RNA_pol_sigma_r3/r4-like"/>
</dbReference>
<dbReference type="RefSeq" id="WP_344944003.1">
    <property type="nucleotide sequence ID" value="NZ_BAAAZR010000014.1"/>
</dbReference>
<dbReference type="Gene3D" id="1.10.10.10">
    <property type="entry name" value="Winged helix-like DNA-binding domain superfamily/Winged helix DNA-binding domain"/>
    <property type="match status" value="1"/>
</dbReference>
<dbReference type="Proteomes" id="UP001500888">
    <property type="component" value="Unassembled WGS sequence"/>
</dbReference>
<gene>
    <name evidence="6" type="ORF">GCM10022226_47080</name>
</gene>
<evidence type="ECO:0000259" key="5">
    <source>
        <dbReference type="Pfam" id="PF08281"/>
    </source>
</evidence>
<keyword evidence="7" id="KW-1185">Reference proteome</keyword>
<comment type="similarity">
    <text evidence="1">Belongs to the sigma-70 factor family. ECF subfamily.</text>
</comment>
<evidence type="ECO:0000313" key="7">
    <source>
        <dbReference type="Proteomes" id="UP001500888"/>
    </source>
</evidence>
<feature type="domain" description="RNA polymerase sigma factor 70 region 4 type 2" evidence="5">
    <location>
        <begin position="148"/>
        <end position="187"/>
    </location>
</feature>
<keyword evidence="4" id="KW-0804">Transcription</keyword>
<evidence type="ECO:0000313" key="6">
    <source>
        <dbReference type="EMBL" id="GAA3821360.1"/>
    </source>
</evidence>
<keyword evidence="3" id="KW-0731">Sigma factor</keyword>
<reference evidence="7" key="1">
    <citation type="journal article" date="2019" name="Int. J. Syst. Evol. Microbiol.">
        <title>The Global Catalogue of Microorganisms (GCM) 10K type strain sequencing project: providing services to taxonomists for standard genome sequencing and annotation.</title>
        <authorList>
            <consortium name="The Broad Institute Genomics Platform"/>
            <consortium name="The Broad Institute Genome Sequencing Center for Infectious Disease"/>
            <person name="Wu L."/>
            <person name="Ma J."/>
        </authorList>
    </citation>
    <scope>NUCLEOTIDE SEQUENCE [LARGE SCALE GENOMIC DNA]</scope>
    <source>
        <strain evidence="7">JCM 16908</strain>
    </source>
</reference>
<dbReference type="InterPro" id="IPR036388">
    <property type="entry name" value="WH-like_DNA-bd_sf"/>
</dbReference>
<protein>
    <recommendedName>
        <fullName evidence="5">RNA polymerase sigma factor 70 region 4 type 2 domain-containing protein</fullName>
    </recommendedName>
</protein>
<proteinExistence type="inferred from homology"/>
<evidence type="ECO:0000256" key="4">
    <source>
        <dbReference type="ARBA" id="ARBA00023163"/>
    </source>
</evidence>